<dbReference type="AlphaFoldDB" id="A0A6S6TBX6"/>
<dbReference type="GO" id="GO:0006281">
    <property type="term" value="P:DNA repair"/>
    <property type="evidence" value="ECO:0007669"/>
    <property type="project" value="InterPro"/>
</dbReference>
<accession>A0A6S6TBX6</accession>
<evidence type="ECO:0000313" key="3">
    <source>
        <dbReference type="EMBL" id="CAA6812416.1"/>
    </source>
</evidence>
<dbReference type="Pfam" id="PF12836">
    <property type="entry name" value="HHH_3"/>
    <property type="match status" value="1"/>
</dbReference>
<dbReference type="InterPro" id="IPR010994">
    <property type="entry name" value="RuvA_2-like"/>
</dbReference>
<sequence>MLKKLIVGFVVFSMTTLFGMSLSALNKASKSDLMEINGIGEVKAKAIMKARPFKSMADVSKVKGVGAQLVSNIKNDVKLAKDVKKVKKTTKKKTKSKTDAKTDTKTKKKRKIKSADEKKKELKTKAKKTKDKKTKEKKTKTKKTKEKKEKTKN</sequence>
<protein>
    <recommendedName>
        <fullName evidence="2">Helix-hairpin-helix DNA-binding motif class 1 domain-containing protein</fullName>
    </recommendedName>
</protein>
<dbReference type="InterPro" id="IPR003583">
    <property type="entry name" value="Hlx-hairpin-Hlx_DNA-bd_motif"/>
</dbReference>
<dbReference type="PANTHER" id="PTHR21180">
    <property type="entry name" value="ENDONUCLEASE/EXONUCLEASE/PHOSPHATASE FAMILY DOMAIN-CONTAINING PROTEIN 1"/>
    <property type="match status" value="1"/>
</dbReference>
<evidence type="ECO:0000256" key="1">
    <source>
        <dbReference type="SAM" id="MobiDB-lite"/>
    </source>
</evidence>
<dbReference type="InterPro" id="IPR051675">
    <property type="entry name" value="Endo/Exo/Phosphatase_dom_1"/>
</dbReference>
<dbReference type="SUPFAM" id="SSF47781">
    <property type="entry name" value="RuvA domain 2-like"/>
    <property type="match status" value="1"/>
</dbReference>
<dbReference type="SMART" id="SM00278">
    <property type="entry name" value="HhH1"/>
    <property type="match status" value="2"/>
</dbReference>
<organism evidence="3">
    <name type="scientific">uncultured Sulfurovum sp</name>
    <dbReference type="NCBI Taxonomy" id="269237"/>
    <lineage>
        <taxon>Bacteria</taxon>
        <taxon>Pseudomonadati</taxon>
        <taxon>Campylobacterota</taxon>
        <taxon>Epsilonproteobacteria</taxon>
        <taxon>Campylobacterales</taxon>
        <taxon>Sulfurovaceae</taxon>
        <taxon>Sulfurovum</taxon>
        <taxon>environmental samples</taxon>
    </lineage>
</organism>
<reference evidence="3" key="1">
    <citation type="submission" date="2020-01" db="EMBL/GenBank/DDBJ databases">
        <authorList>
            <person name="Meier V. D."/>
            <person name="Meier V D."/>
        </authorList>
    </citation>
    <scope>NUCLEOTIDE SEQUENCE</scope>
    <source>
        <strain evidence="3">HLG_WM_MAG_01</strain>
    </source>
</reference>
<feature type="domain" description="Helix-hairpin-helix DNA-binding motif class 1" evidence="2">
    <location>
        <begin position="31"/>
        <end position="50"/>
    </location>
</feature>
<feature type="domain" description="Helix-hairpin-helix DNA-binding motif class 1" evidence="2">
    <location>
        <begin position="57"/>
        <end position="76"/>
    </location>
</feature>
<name>A0A6S6TBX6_9BACT</name>
<evidence type="ECO:0000259" key="2">
    <source>
        <dbReference type="SMART" id="SM00278"/>
    </source>
</evidence>
<gene>
    <name evidence="3" type="ORF">HELGO_WM284</name>
</gene>
<dbReference type="Gene3D" id="1.10.150.320">
    <property type="entry name" value="Photosystem II 12 kDa extrinsic protein"/>
    <property type="match status" value="1"/>
</dbReference>
<feature type="region of interest" description="Disordered" evidence="1">
    <location>
        <begin position="81"/>
        <end position="153"/>
    </location>
</feature>
<dbReference type="PANTHER" id="PTHR21180:SF32">
    <property type="entry name" value="ENDONUCLEASE_EXONUCLEASE_PHOSPHATASE FAMILY DOMAIN-CONTAINING PROTEIN 1"/>
    <property type="match status" value="1"/>
</dbReference>
<feature type="compositionally biased region" description="Basic residues" evidence="1">
    <location>
        <begin position="125"/>
        <end position="145"/>
    </location>
</feature>
<feature type="compositionally biased region" description="Basic and acidic residues" evidence="1">
    <location>
        <begin position="96"/>
        <end position="105"/>
    </location>
</feature>
<dbReference type="GO" id="GO:0003677">
    <property type="term" value="F:DNA binding"/>
    <property type="evidence" value="ECO:0007669"/>
    <property type="project" value="InterPro"/>
</dbReference>
<proteinExistence type="predicted"/>
<feature type="compositionally biased region" description="Basic and acidic residues" evidence="1">
    <location>
        <begin position="113"/>
        <end position="124"/>
    </location>
</feature>
<dbReference type="EMBL" id="CACVAS010000058">
    <property type="protein sequence ID" value="CAA6812416.1"/>
    <property type="molecule type" value="Genomic_DNA"/>
</dbReference>
<feature type="compositionally biased region" description="Basic residues" evidence="1">
    <location>
        <begin position="84"/>
        <end position="95"/>
    </location>
</feature>